<dbReference type="Pfam" id="PF13755">
    <property type="entry name" value="Sensor_TM1"/>
    <property type="match status" value="1"/>
</dbReference>
<dbReference type="InterPro" id="IPR025919">
    <property type="entry name" value="Stimulus_sens_dom"/>
</dbReference>
<dbReference type="InterPro" id="IPR036890">
    <property type="entry name" value="HATPase_C_sf"/>
</dbReference>
<dbReference type="CDD" id="cd00082">
    <property type="entry name" value="HisKA"/>
    <property type="match status" value="1"/>
</dbReference>
<keyword evidence="7 14" id="KW-0418">Kinase</keyword>
<dbReference type="PANTHER" id="PTHR45436">
    <property type="entry name" value="SENSOR HISTIDINE KINASE YKOH"/>
    <property type="match status" value="1"/>
</dbReference>
<dbReference type="InterPro" id="IPR003594">
    <property type="entry name" value="HATPase_dom"/>
</dbReference>
<evidence type="ECO:0000256" key="4">
    <source>
        <dbReference type="ARBA" id="ARBA00022553"/>
    </source>
</evidence>
<gene>
    <name evidence="14" type="ORF">BXY53_0368</name>
</gene>
<evidence type="ECO:0000256" key="1">
    <source>
        <dbReference type="ARBA" id="ARBA00000085"/>
    </source>
</evidence>
<dbReference type="SUPFAM" id="SSF47384">
    <property type="entry name" value="Homodimeric domain of signal transducing histidine kinase"/>
    <property type="match status" value="1"/>
</dbReference>
<organism evidence="14 15">
    <name type="scientific">Dichotomicrobium thermohalophilum</name>
    <dbReference type="NCBI Taxonomy" id="933063"/>
    <lineage>
        <taxon>Bacteria</taxon>
        <taxon>Pseudomonadati</taxon>
        <taxon>Pseudomonadota</taxon>
        <taxon>Alphaproteobacteria</taxon>
        <taxon>Hyphomicrobiales</taxon>
        <taxon>Hyphomicrobiaceae</taxon>
        <taxon>Dichotomicrobium</taxon>
    </lineage>
</organism>
<dbReference type="InterPro" id="IPR036097">
    <property type="entry name" value="HisK_dim/P_sf"/>
</dbReference>
<comment type="catalytic activity">
    <reaction evidence="1">
        <text>ATP + protein L-histidine = ADP + protein N-phospho-L-histidine.</text>
        <dbReference type="EC" id="2.7.13.3"/>
    </reaction>
</comment>
<dbReference type="InterPro" id="IPR025908">
    <property type="entry name" value="Sensor_TM1"/>
</dbReference>
<dbReference type="Gene3D" id="1.10.287.130">
    <property type="match status" value="1"/>
</dbReference>
<keyword evidence="4" id="KW-0597">Phosphoprotein</keyword>
<keyword evidence="15" id="KW-1185">Reference proteome</keyword>
<evidence type="ECO:0000256" key="6">
    <source>
        <dbReference type="ARBA" id="ARBA00022692"/>
    </source>
</evidence>
<evidence type="ECO:0000256" key="2">
    <source>
        <dbReference type="ARBA" id="ARBA00004370"/>
    </source>
</evidence>
<evidence type="ECO:0000256" key="5">
    <source>
        <dbReference type="ARBA" id="ARBA00022679"/>
    </source>
</evidence>
<dbReference type="GO" id="GO:0000155">
    <property type="term" value="F:phosphorelay sensor kinase activity"/>
    <property type="evidence" value="ECO:0007669"/>
    <property type="project" value="InterPro"/>
</dbReference>
<dbReference type="RefSeq" id="WP_119060226.1">
    <property type="nucleotide sequence ID" value="NZ_QXDF01000001.1"/>
</dbReference>
<sequence length="598" mass="66385">MAVDTSRAWPGGAAFRLPALSWRGIYRQIDRLGLKLSFHSIALRILVLNFVALLFLVGGIIWLNDVREGLVEARINSLETQGKIMAQAIAQTIPEPATAAQGASGIDVGTASFDGQEGDLSGMGFKLDPEQIAPFLRRMVEPTRARARVYNADGNLLVDSQSLYARGEIMRYDLPPVETEEAGVFERAWNWIQAQFRSQQLPLYKDLGAENGRAYHEVRMALNGVSMPIVRVDEHGETIISVGVSIQRLQQVTGALMLSTRGGDIDKVIADQRASIIYMAGFVSFVTLVLSLVLAATIAGPMHRLAKAAEHVRRDVKTKRKIPDYSHRRDEIGHLSRALNDMTAAIYRRMEAIETFAADVAHELKNPLSSLRSAAELLPRARTEEQRNELVHVIGDDVRRLDRLITEISDASRLDAELARERAKPLNVANLLMGVSNVNNGFHRDDYPPIELKIDGVTNDSAARKSRTFMVNGHETQLTRVLTNLLDNAASFSPEDGKIMLSMRRVPKTREIEILVEDEGPGINNQDLEKIFNRFYTDRPEEHGSGKNSGLGLHLARQIVEAHGGRIWAENRTLPRGQTGASREPQRGARFVIRLPAA</sequence>
<dbReference type="GO" id="GO:0016020">
    <property type="term" value="C:membrane"/>
    <property type="evidence" value="ECO:0007669"/>
    <property type="project" value="UniProtKB-SubCell"/>
</dbReference>
<evidence type="ECO:0000256" key="11">
    <source>
        <dbReference type="SAM" id="Phobius"/>
    </source>
</evidence>
<dbReference type="Pfam" id="PF00672">
    <property type="entry name" value="HAMP"/>
    <property type="match status" value="1"/>
</dbReference>
<evidence type="ECO:0000313" key="15">
    <source>
        <dbReference type="Proteomes" id="UP000266273"/>
    </source>
</evidence>
<evidence type="ECO:0000256" key="8">
    <source>
        <dbReference type="ARBA" id="ARBA00022989"/>
    </source>
</evidence>
<comment type="caution">
    <text evidence="14">The sequence shown here is derived from an EMBL/GenBank/DDBJ whole genome shotgun (WGS) entry which is preliminary data.</text>
</comment>
<dbReference type="InterPro" id="IPR005467">
    <property type="entry name" value="His_kinase_dom"/>
</dbReference>
<accession>A0A397Q702</accession>
<dbReference type="InterPro" id="IPR003660">
    <property type="entry name" value="HAMP_dom"/>
</dbReference>
<reference evidence="14 15" key="1">
    <citation type="submission" date="2018-08" db="EMBL/GenBank/DDBJ databases">
        <title>Genomic Encyclopedia of Archaeal and Bacterial Type Strains, Phase II (KMG-II): from individual species to whole genera.</title>
        <authorList>
            <person name="Goeker M."/>
        </authorList>
    </citation>
    <scope>NUCLEOTIDE SEQUENCE [LARGE SCALE GENOMIC DNA]</scope>
    <source>
        <strain evidence="14 15">DSM 5002</strain>
    </source>
</reference>
<dbReference type="EC" id="2.7.13.3" evidence="3"/>
<dbReference type="SUPFAM" id="SSF55874">
    <property type="entry name" value="ATPase domain of HSP90 chaperone/DNA topoisomerase II/histidine kinase"/>
    <property type="match status" value="1"/>
</dbReference>
<name>A0A397Q702_9HYPH</name>
<dbReference type="OrthoDB" id="9805942at2"/>
<feature type="domain" description="Histidine kinase" evidence="12">
    <location>
        <begin position="359"/>
        <end position="598"/>
    </location>
</feature>
<keyword evidence="5" id="KW-0808">Transferase</keyword>
<dbReference type="Gene3D" id="3.30.565.10">
    <property type="entry name" value="Histidine kinase-like ATPase, C-terminal domain"/>
    <property type="match status" value="1"/>
</dbReference>
<keyword evidence="9" id="KW-0902">Two-component regulatory system</keyword>
<dbReference type="InterPro" id="IPR050428">
    <property type="entry name" value="TCS_sensor_his_kinase"/>
</dbReference>
<feature type="transmembrane region" description="Helical" evidence="11">
    <location>
        <begin position="41"/>
        <end position="63"/>
    </location>
</feature>
<keyword evidence="10 11" id="KW-0472">Membrane</keyword>
<protein>
    <recommendedName>
        <fullName evidence="3">histidine kinase</fullName>
        <ecNumber evidence="3">2.7.13.3</ecNumber>
    </recommendedName>
</protein>
<dbReference type="Pfam" id="PF13756">
    <property type="entry name" value="Stimulus_sens_1"/>
    <property type="match status" value="1"/>
</dbReference>
<evidence type="ECO:0000256" key="9">
    <source>
        <dbReference type="ARBA" id="ARBA00023012"/>
    </source>
</evidence>
<dbReference type="EMBL" id="QXDF01000001">
    <property type="protein sequence ID" value="RIA55307.1"/>
    <property type="molecule type" value="Genomic_DNA"/>
</dbReference>
<dbReference type="Pfam" id="PF00512">
    <property type="entry name" value="HisKA"/>
    <property type="match status" value="1"/>
</dbReference>
<dbReference type="AlphaFoldDB" id="A0A397Q702"/>
<dbReference type="PROSITE" id="PS50109">
    <property type="entry name" value="HIS_KIN"/>
    <property type="match status" value="1"/>
</dbReference>
<evidence type="ECO:0000256" key="7">
    <source>
        <dbReference type="ARBA" id="ARBA00022777"/>
    </source>
</evidence>
<evidence type="ECO:0000259" key="13">
    <source>
        <dbReference type="PROSITE" id="PS50885"/>
    </source>
</evidence>
<dbReference type="Pfam" id="PF02518">
    <property type="entry name" value="HATPase_c"/>
    <property type="match status" value="1"/>
</dbReference>
<feature type="domain" description="HAMP" evidence="13">
    <location>
        <begin position="296"/>
        <end position="351"/>
    </location>
</feature>
<dbReference type="InterPro" id="IPR004358">
    <property type="entry name" value="Sig_transdc_His_kin-like_C"/>
</dbReference>
<keyword evidence="8 11" id="KW-1133">Transmembrane helix</keyword>
<evidence type="ECO:0000313" key="14">
    <source>
        <dbReference type="EMBL" id="RIA55307.1"/>
    </source>
</evidence>
<dbReference type="PANTHER" id="PTHR45436:SF5">
    <property type="entry name" value="SENSOR HISTIDINE KINASE TRCS"/>
    <property type="match status" value="1"/>
</dbReference>
<dbReference type="SMART" id="SM00304">
    <property type="entry name" value="HAMP"/>
    <property type="match status" value="1"/>
</dbReference>
<evidence type="ECO:0000259" key="12">
    <source>
        <dbReference type="PROSITE" id="PS50109"/>
    </source>
</evidence>
<dbReference type="PROSITE" id="PS50885">
    <property type="entry name" value="HAMP"/>
    <property type="match status" value="1"/>
</dbReference>
<dbReference type="CDD" id="cd06225">
    <property type="entry name" value="HAMP"/>
    <property type="match status" value="1"/>
</dbReference>
<dbReference type="Gene3D" id="6.10.340.10">
    <property type="match status" value="1"/>
</dbReference>
<keyword evidence="6 11" id="KW-0812">Transmembrane</keyword>
<dbReference type="InterPro" id="IPR003661">
    <property type="entry name" value="HisK_dim/P_dom"/>
</dbReference>
<dbReference type="SMART" id="SM00387">
    <property type="entry name" value="HATPase_c"/>
    <property type="match status" value="1"/>
</dbReference>
<evidence type="ECO:0000256" key="3">
    <source>
        <dbReference type="ARBA" id="ARBA00012438"/>
    </source>
</evidence>
<proteinExistence type="predicted"/>
<evidence type="ECO:0000256" key="10">
    <source>
        <dbReference type="ARBA" id="ARBA00023136"/>
    </source>
</evidence>
<dbReference type="Proteomes" id="UP000266273">
    <property type="component" value="Unassembled WGS sequence"/>
</dbReference>
<comment type="subcellular location">
    <subcellularLocation>
        <location evidence="2">Membrane</location>
    </subcellularLocation>
</comment>
<dbReference type="PRINTS" id="PR00344">
    <property type="entry name" value="BCTRLSENSOR"/>
</dbReference>
<dbReference type="SMART" id="SM00388">
    <property type="entry name" value="HisKA"/>
    <property type="match status" value="1"/>
</dbReference>
<feature type="transmembrane region" description="Helical" evidence="11">
    <location>
        <begin position="276"/>
        <end position="299"/>
    </location>
</feature>